<keyword evidence="3" id="KW-0479">Metal-binding</keyword>
<comment type="caution">
    <text evidence="9">The sequence shown here is derived from an EMBL/GenBank/DDBJ whole genome shotgun (WGS) entry which is preliminary data.</text>
</comment>
<evidence type="ECO:0008006" key="11">
    <source>
        <dbReference type="Google" id="ProtNLM"/>
    </source>
</evidence>
<keyword evidence="4" id="KW-0547">Nucleotide-binding</keyword>
<keyword evidence="5" id="KW-0067">ATP-binding</keyword>
<evidence type="ECO:0000256" key="8">
    <source>
        <dbReference type="SAM" id="Phobius"/>
    </source>
</evidence>
<evidence type="ECO:0000256" key="1">
    <source>
        <dbReference type="ARBA" id="ARBA00004141"/>
    </source>
</evidence>
<dbReference type="EMBL" id="JAUFPN010000134">
    <property type="protein sequence ID" value="MDN3565139.1"/>
    <property type="molecule type" value="Genomic_DNA"/>
</dbReference>
<keyword evidence="8" id="KW-0812">Transmembrane</keyword>
<comment type="subcellular location">
    <subcellularLocation>
        <location evidence="1">Membrane</location>
        <topology evidence="1">Multi-pass membrane protein</topology>
    </subcellularLocation>
</comment>
<keyword evidence="6" id="KW-0460">Magnesium</keyword>
<dbReference type="Proteomes" id="UP001529369">
    <property type="component" value="Unassembled WGS sequence"/>
</dbReference>
<evidence type="ECO:0000256" key="3">
    <source>
        <dbReference type="ARBA" id="ARBA00022723"/>
    </source>
</evidence>
<protein>
    <recommendedName>
        <fullName evidence="11">Type II secretion system protein GspF domain-containing protein</fullName>
    </recommendedName>
</protein>
<dbReference type="RefSeq" id="WP_290316960.1">
    <property type="nucleotide sequence ID" value="NZ_JAUFPN010000134.1"/>
</dbReference>
<sequence length="68" mass="7190">MDSALLVRVTAAGADSTLARIARMVEDATASRGRTQRFIERFSAWWTPGAMAASALVALMPPLLLGGD</sequence>
<accession>A0ABT8A6D7</accession>
<feature type="transmembrane region" description="Helical" evidence="8">
    <location>
        <begin position="43"/>
        <end position="65"/>
    </location>
</feature>
<proteinExistence type="inferred from homology"/>
<dbReference type="PANTHER" id="PTHR43079:SF1">
    <property type="entry name" value="CADMIUM_ZINC-TRANSPORTING ATPASE HMA1, CHLOROPLASTIC-RELATED"/>
    <property type="match status" value="1"/>
</dbReference>
<comment type="similarity">
    <text evidence="2">Belongs to the cation transport ATPase (P-type) (TC 3.A.3) family. Type IB subfamily.</text>
</comment>
<keyword evidence="10" id="KW-1185">Reference proteome</keyword>
<evidence type="ECO:0000256" key="7">
    <source>
        <dbReference type="ARBA" id="ARBA00022967"/>
    </source>
</evidence>
<evidence type="ECO:0000313" key="10">
    <source>
        <dbReference type="Proteomes" id="UP001529369"/>
    </source>
</evidence>
<keyword evidence="8" id="KW-1133">Transmembrane helix</keyword>
<dbReference type="InterPro" id="IPR051949">
    <property type="entry name" value="Cation_Transport_ATPase"/>
</dbReference>
<keyword evidence="7" id="KW-1278">Translocase</keyword>
<evidence type="ECO:0000256" key="6">
    <source>
        <dbReference type="ARBA" id="ARBA00022842"/>
    </source>
</evidence>
<evidence type="ECO:0000313" key="9">
    <source>
        <dbReference type="EMBL" id="MDN3565139.1"/>
    </source>
</evidence>
<evidence type="ECO:0000256" key="5">
    <source>
        <dbReference type="ARBA" id="ARBA00022840"/>
    </source>
</evidence>
<reference evidence="10" key="1">
    <citation type="journal article" date="2019" name="Int. J. Syst. Evol. Microbiol.">
        <title>The Global Catalogue of Microorganisms (GCM) 10K type strain sequencing project: providing services to taxonomists for standard genome sequencing and annotation.</title>
        <authorList>
            <consortium name="The Broad Institute Genomics Platform"/>
            <consortium name="The Broad Institute Genome Sequencing Center for Infectious Disease"/>
            <person name="Wu L."/>
            <person name="Ma J."/>
        </authorList>
    </citation>
    <scope>NUCLEOTIDE SEQUENCE [LARGE SCALE GENOMIC DNA]</scope>
    <source>
        <strain evidence="10">CECT 7131</strain>
    </source>
</reference>
<dbReference type="PANTHER" id="PTHR43079">
    <property type="entry name" value="PROBABLE CADMIUM/ZINC-TRANSPORTING ATPASE HMA1"/>
    <property type="match status" value="1"/>
</dbReference>
<gene>
    <name evidence="9" type="ORF">QWZ14_12280</name>
</gene>
<evidence type="ECO:0000256" key="4">
    <source>
        <dbReference type="ARBA" id="ARBA00022741"/>
    </source>
</evidence>
<keyword evidence="8" id="KW-0472">Membrane</keyword>
<name>A0ABT8A6D7_9PROT</name>
<evidence type="ECO:0000256" key="2">
    <source>
        <dbReference type="ARBA" id="ARBA00006024"/>
    </source>
</evidence>
<organism evidence="9 10">
    <name type="scientific">Paeniroseomonas aquatica</name>
    <dbReference type="NCBI Taxonomy" id="373043"/>
    <lineage>
        <taxon>Bacteria</taxon>
        <taxon>Pseudomonadati</taxon>
        <taxon>Pseudomonadota</taxon>
        <taxon>Alphaproteobacteria</taxon>
        <taxon>Acetobacterales</taxon>
        <taxon>Acetobacteraceae</taxon>
        <taxon>Paeniroseomonas</taxon>
    </lineage>
</organism>